<sequence>MSGIALLLLGLISGIAAIPKYDDFKPSSIDYNAEKSAKSQDQMAIASQSRSRNGAADEAAPKAANEINERSSEPRFGYTNVGDSTGYGVSSYAPARIDLGGLLLGAVIGIGTILVIPKLLYVLSGSYGAYARSEDGGIAQIMTRLDDALAHSGVDSTTCMQRVACSYSKQAAESLAQNRSDEQGAISTLDKIVDTLSTSPMFRTALQGTAVQEALEAGRNGQNCAKTYRQCGFSAETMIGLMAKFAAAATAVGNNTGSAAAAA</sequence>
<feature type="transmembrane region" description="Helical" evidence="2">
    <location>
        <begin position="99"/>
        <end position="123"/>
    </location>
</feature>
<evidence type="ECO:0000256" key="1">
    <source>
        <dbReference type="SAM" id="MobiDB-lite"/>
    </source>
</evidence>
<keyword evidence="3" id="KW-0732">Signal</keyword>
<reference evidence="4 5" key="1">
    <citation type="journal article" date="2024" name="bioRxiv">
        <title>A reference genome for Trichogramma kaykai: A tiny desert-dwelling parasitoid wasp with competing sex-ratio distorters.</title>
        <authorList>
            <person name="Culotta J."/>
            <person name="Lindsey A.R."/>
        </authorList>
    </citation>
    <scope>NUCLEOTIDE SEQUENCE [LARGE SCALE GENOMIC DNA]</scope>
    <source>
        <strain evidence="4 5">KSX58</strain>
    </source>
</reference>
<evidence type="ECO:0000313" key="5">
    <source>
        <dbReference type="Proteomes" id="UP001627154"/>
    </source>
</evidence>
<comment type="caution">
    <text evidence="4">The sequence shown here is derived from an EMBL/GenBank/DDBJ whole genome shotgun (WGS) entry which is preliminary data.</text>
</comment>
<keyword evidence="2" id="KW-1133">Transmembrane helix</keyword>
<accession>A0ABD2X1Z6</accession>
<dbReference type="AlphaFoldDB" id="A0ABD2X1Z6"/>
<evidence type="ECO:0000256" key="2">
    <source>
        <dbReference type="SAM" id="Phobius"/>
    </source>
</evidence>
<dbReference type="EMBL" id="JBJJXI010000059">
    <property type="protein sequence ID" value="KAL3398862.1"/>
    <property type="molecule type" value="Genomic_DNA"/>
</dbReference>
<gene>
    <name evidence="4" type="ORF">TKK_007962</name>
</gene>
<feature type="region of interest" description="Disordered" evidence="1">
    <location>
        <begin position="34"/>
        <end position="77"/>
    </location>
</feature>
<keyword evidence="2" id="KW-0472">Membrane</keyword>
<name>A0ABD2X1Z6_9HYME</name>
<feature type="signal peptide" evidence="3">
    <location>
        <begin position="1"/>
        <end position="17"/>
    </location>
</feature>
<dbReference type="InterPro" id="IPR006631">
    <property type="entry name" value="DM4_12"/>
</dbReference>
<keyword evidence="5" id="KW-1185">Reference proteome</keyword>
<protein>
    <submittedName>
        <fullName evidence="4">Uncharacterized protein</fullName>
    </submittedName>
</protein>
<dbReference type="Proteomes" id="UP001627154">
    <property type="component" value="Unassembled WGS sequence"/>
</dbReference>
<feature type="chain" id="PRO_5044862816" evidence="3">
    <location>
        <begin position="18"/>
        <end position="263"/>
    </location>
</feature>
<evidence type="ECO:0000256" key="3">
    <source>
        <dbReference type="SAM" id="SignalP"/>
    </source>
</evidence>
<feature type="compositionally biased region" description="Polar residues" evidence="1">
    <location>
        <begin position="39"/>
        <end position="52"/>
    </location>
</feature>
<dbReference type="Pfam" id="PF07841">
    <property type="entry name" value="DM4_12"/>
    <property type="match status" value="1"/>
</dbReference>
<organism evidence="4 5">
    <name type="scientific">Trichogramma kaykai</name>
    <dbReference type="NCBI Taxonomy" id="54128"/>
    <lineage>
        <taxon>Eukaryota</taxon>
        <taxon>Metazoa</taxon>
        <taxon>Ecdysozoa</taxon>
        <taxon>Arthropoda</taxon>
        <taxon>Hexapoda</taxon>
        <taxon>Insecta</taxon>
        <taxon>Pterygota</taxon>
        <taxon>Neoptera</taxon>
        <taxon>Endopterygota</taxon>
        <taxon>Hymenoptera</taxon>
        <taxon>Apocrita</taxon>
        <taxon>Proctotrupomorpha</taxon>
        <taxon>Chalcidoidea</taxon>
        <taxon>Trichogrammatidae</taxon>
        <taxon>Trichogramma</taxon>
    </lineage>
</organism>
<evidence type="ECO:0000313" key="4">
    <source>
        <dbReference type="EMBL" id="KAL3398862.1"/>
    </source>
</evidence>
<keyword evidence="2" id="KW-0812">Transmembrane</keyword>
<proteinExistence type="predicted"/>